<feature type="compositionally biased region" description="Basic and acidic residues" evidence="1">
    <location>
        <begin position="446"/>
        <end position="469"/>
    </location>
</feature>
<feature type="transmembrane region" description="Helical" evidence="2">
    <location>
        <begin position="294"/>
        <end position="312"/>
    </location>
</feature>
<feature type="region of interest" description="Disordered" evidence="1">
    <location>
        <begin position="58"/>
        <end position="77"/>
    </location>
</feature>
<feature type="transmembrane region" description="Helical" evidence="2">
    <location>
        <begin position="94"/>
        <end position="113"/>
    </location>
</feature>
<dbReference type="Pfam" id="PF13593">
    <property type="entry name" value="SBF_like"/>
    <property type="match status" value="1"/>
</dbReference>
<evidence type="ECO:0000313" key="3">
    <source>
        <dbReference type="EMBL" id="KAG7369387.1"/>
    </source>
</evidence>
<keyword evidence="4" id="KW-1185">Reference proteome</keyword>
<feature type="compositionally biased region" description="Polar residues" evidence="1">
    <location>
        <begin position="487"/>
        <end position="496"/>
    </location>
</feature>
<dbReference type="GO" id="GO:0005886">
    <property type="term" value="C:plasma membrane"/>
    <property type="evidence" value="ECO:0007669"/>
    <property type="project" value="TreeGrafter"/>
</dbReference>
<reference evidence="3" key="2">
    <citation type="submission" date="2021-04" db="EMBL/GenBank/DDBJ databases">
        <authorList>
            <person name="Podell S."/>
        </authorList>
    </citation>
    <scope>NUCLEOTIDE SEQUENCE</scope>
    <source>
        <strain evidence="3">Hildebrandi</strain>
    </source>
</reference>
<feature type="transmembrane region" description="Helical" evidence="2">
    <location>
        <begin position="386"/>
        <end position="408"/>
    </location>
</feature>
<dbReference type="Proteomes" id="UP000693970">
    <property type="component" value="Unassembled WGS sequence"/>
</dbReference>
<feature type="region of interest" description="Disordered" evidence="1">
    <location>
        <begin position="435"/>
        <end position="503"/>
    </location>
</feature>
<comment type="caution">
    <text evidence="3">The sequence shown here is derived from an EMBL/GenBank/DDBJ whole genome shotgun (WGS) entry which is preliminary data.</text>
</comment>
<keyword evidence="2" id="KW-0472">Membrane</keyword>
<protein>
    <submittedName>
        <fullName evidence="3">Bile acid:sodium symporter</fullName>
    </submittedName>
</protein>
<feature type="transmembrane region" description="Helical" evidence="2">
    <location>
        <begin position="189"/>
        <end position="210"/>
    </location>
</feature>
<proteinExistence type="predicted"/>
<feature type="transmembrane region" description="Helical" evidence="2">
    <location>
        <begin position="356"/>
        <end position="380"/>
    </location>
</feature>
<dbReference type="PANTHER" id="PTHR18640">
    <property type="entry name" value="SOLUTE CARRIER FAMILY 10 MEMBER 7"/>
    <property type="match status" value="1"/>
</dbReference>
<dbReference type="AlphaFoldDB" id="A0A9K3Q318"/>
<evidence type="ECO:0000256" key="1">
    <source>
        <dbReference type="SAM" id="MobiDB-lite"/>
    </source>
</evidence>
<feature type="transmembrane region" description="Helical" evidence="2">
    <location>
        <begin position="125"/>
        <end position="143"/>
    </location>
</feature>
<dbReference type="InterPro" id="IPR016833">
    <property type="entry name" value="Put_Na-Bile_cotransptr"/>
</dbReference>
<feature type="compositionally biased region" description="Basic and acidic residues" evidence="1">
    <location>
        <begin position="476"/>
        <end position="486"/>
    </location>
</feature>
<feature type="transmembrane region" description="Helical" evidence="2">
    <location>
        <begin position="324"/>
        <end position="344"/>
    </location>
</feature>
<gene>
    <name evidence="3" type="ORF">IV203_032130</name>
</gene>
<evidence type="ECO:0000313" key="4">
    <source>
        <dbReference type="Proteomes" id="UP000693970"/>
    </source>
</evidence>
<keyword evidence="2" id="KW-0812">Transmembrane</keyword>
<reference evidence="3" key="1">
    <citation type="journal article" date="2021" name="Sci. Rep.">
        <title>Diploid genomic architecture of Nitzschia inconspicua, an elite biomass production diatom.</title>
        <authorList>
            <person name="Oliver A."/>
            <person name="Podell S."/>
            <person name="Pinowska A."/>
            <person name="Traller J.C."/>
            <person name="Smith S.R."/>
            <person name="McClure R."/>
            <person name="Beliaev A."/>
            <person name="Bohutskyi P."/>
            <person name="Hill E.A."/>
            <person name="Rabines A."/>
            <person name="Zheng H."/>
            <person name="Allen L.Z."/>
            <person name="Kuo A."/>
            <person name="Grigoriev I.V."/>
            <person name="Allen A.E."/>
            <person name="Hazlebeck D."/>
            <person name="Allen E.E."/>
        </authorList>
    </citation>
    <scope>NUCLEOTIDE SEQUENCE</scope>
    <source>
        <strain evidence="3">Hildebrandi</strain>
    </source>
</reference>
<dbReference type="OrthoDB" id="188035at2759"/>
<feature type="compositionally biased region" description="Polar residues" evidence="1">
    <location>
        <begin position="68"/>
        <end position="77"/>
    </location>
</feature>
<keyword evidence="2" id="KW-1133">Transmembrane helix</keyword>
<dbReference type="PANTHER" id="PTHR18640:SF5">
    <property type="entry name" value="SODIUM_BILE ACID COTRANSPORTER 7"/>
    <property type="match status" value="1"/>
</dbReference>
<organism evidence="3 4">
    <name type="scientific">Nitzschia inconspicua</name>
    <dbReference type="NCBI Taxonomy" id="303405"/>
    <lineage>
        <taxon>Eukaryota</taxon>
        <taxon>Sar</taxon>
        <taxon>Stramenopiles</taxon>
        <taxon>Ochrophyta</taxon>
        <taxon>Bacillariophyta</taxon>
        <taxon>Bacillariophyceae</taxon>
        <taxon>Bacillariophycidae</taxon>
        <taxon>Bacillariales</taxon>
        <taxon>Bacillariaceae</taxon>
        <taxon>Nitzschia</taxon>
    </lineage>
</organism>
<name>A0A9K3Q318_9STRA</name>
<feature type="transmembrane region" description="Helical" evidence="2">
    <location>
        <begin position="222"/>
        <end position="243"/>
    </location>
</feature>
<dbReference type="EMBL" id="JAGRRH010000006">
    <property type="protein sequence ID" value="KAG7369387.1"/>
    <property type="molecule type" value="Genomic_DNA"/>
</dbReference>
<feature type="region of interest" description="Disordered" evidence="1">
    <location>
        <begin position="1"/>
        <end position="40"/>
    </location>
</feature>
<evidence type="ECO:0000256" key="2">
    <source>
        <dbReference type="SAM" id="Phobius"/>
    </source>
</evidence>
<feature type="transmembrane region" description="Helical" evidence="2">
    <location>
        <begin position="155"/>
        <end position="177"/>
    </location>
</feature>
<accession>A0A9K3Q318</accession>
<sequence>MSSSATHRPPHPVETDGETPTEPKKDDLQQNQNKSKMETSRKSSFLFWSANLYLEDKEEEEDEGEEANPTQDSYSQTPSKSIWRRICATLCHIYRQYDFLILIVLAICLARAYPPLGAVYLQPQITSTWIAVIISFLLAGLGLKTEEFSKAFQQIYFNIYVQVFNFGVVSAVVFGVSRALLAAGALSTSLSNGMVVCACLCLTINMSLVFTKTSGGDEASAIFNATAGNMIGVFLTPPLILGYLGVTGEVNMGDVFYKLAVRVVCPLIVGQIIRRFSPAVVEWYKTHKQLVRQAQQLTLVFIVYTVFCGTFASNSDAVVSIVDLVVMVVVEFACLVGLMLLAWYSLRFFFRNEPKLCITGLYGCTHKTVAMGIPLINAIYENDDTIGLITLPLLIWHSLQLVLGSFLAPKLSAWIILEEERLGITHDDDIVNTINDDDDDGVDAGNDEKTKPTGGDDPKDTVGIDETRRLSSILDGSHDTQDRNDKATSTPDVENGQSDEESL</sequence>
<feature type="transmembrane region" description="Helical" evidence="2">
    <location>
        <begin position="255"/>
        <end position="273"/>
    </location>
</feature>